<evidence type="ECO:0000313" key="1">
    <source>
        <dbReference type="EMBL" id="EFR99594.1"/>
    </source>
</evidence>
<dbReference type="HOGENOM" id="CLU_3361349_0_0_9"/>
<dbReference type="RefSeq" id="WP_003748646.1">
    <property type="nucleotide sequence ID" value="NZ_CM001051.1"/>
</dbReference>
<dbReference type="Pfam" id="PF02616">
    <property type="entry name" value="SMC_ScpA"/>
    <property type="match status" value="1"/>
</dbReference>
<dbReference type="EMBL" id="ADXJ01000783">
    <property type="protein sequence ID" value="EFR99594.1"/>
    <property type="molecule type" value="Genomic_DNA"/>
</dbReference>
<accession>E3ZS08</accession>
<proteinExistence type="predicted"/>
<protein>
    <submittedName>
        <fullName evidence="1">ScpA/B protein</fullName>
    </submittedName>
</protein>
<sequence>VTFLAILELMKRKLVEIEQVASFADLYVLGKGEEQS</sequence>
<dbReference type="Proteomes" id="UP000004302">
    <property type="component" value="Chromosome"/>
</dbReference>
<name>E3ZS08_LISSE</name>
<comment type="caution">
    <text evidence="1">The sequence shown here is derived from an EMBL/GenBank/DDBJ whole genome shotgun (WGS) entry which is preliminary data.</text>
</comment>
<gene>
    <name evidence="1" type="ORF">NT03LS_2289</name>
</gene>
<dbReference type="AlphaFoldDB" id="E3ZS08"/>
<organism evidence="1 2">
    <name type="scientific">Listeria seeligeri FSL N1-067</name>
    <dbReference type="NCBI Taxonomy" id="702453"/>
    <lineage>
        <taxon>Bacteria</taxon>
        <taxon>Bacillati</taxon>
        <taxon>Bacillota</taxon>
        <taxon>Bacilli</taxon>
        <taxon>Bacillales</taxon>
        <taxon>Listeriaceae</taxon>
        <taxon>Listeria</taxon>
    </lineage>
</organism>
<evidence type="ECO:0000313" key="2">
    <source>
        <dbReference type="Proteomes" id="UP000004302"/>
    </source>
</evidence>
<feature type="non-terminal residue" evidence="1">
    <location>
        <position position="1"/>
    </location>
</feature>
<dbReference type="InterPro" id="IPR003768">
    <property type="entry name" value="ScpA"/>
</dbReference>
<reference evidence="1 2" key="1">
    <citation type="journal article" date="2010" name="Microbiol. Resour. Announc.">
        <title>Comparative genomics of the bacterial genus Listeria: Genome evolution is characterized by limited gene acquisition and limited gene loss.</title>
        <authorList>
            <person name="den Bakker H.C."/>
            <person name="Cummings C.A."/>
            <person name="Ferreira V."/>
            <person name="Vatta P."/>
            <person name="Orsi R.H."/>
            <person name="Degoricija L."/>
            <person name="Barker M."/>
            <person name="Petrauskene O."/>
            <person name="Furtado M.R."/>
            <person name="Wiedmann M."/>
        </authorList>
    </citation>
    <scope>NUCLEOTIDE SEQUENCE [LARGE SCALE GENOMIC DNA]</scope>
    <source>
        <strain evidence="1 2">FSL N1-067</strain>
    </source>
</reference>